<sequence length="181" mass="20987">MDIVINTIPLLSRLTGVGNCIYHTARALLEADPHNRYWFYYGYFSDRLICPARPDEKSRGAVSDALHTAKGFIDRHPALRGVIRDIQHAYHRLAAGTLSFDLYYEPNYIPLDLSARKVVTTVHDLSFIFHPEWHPKDRIEVFPQHFRQRIARSDVITADSEFTRGELLELLKIEESRVRVV</sequence>
<accession>X0SA28</accession>
<name>X0SA28_9ZZZZ</name>
<feature type="domain" description="Glycosyltransferase subfamily 4-like N-terminal" evidence="1">
    <location>
        <begin position="16"/>
        <end position="181"/>
    </location>
</feature>
<evidence type="ECO:0000313" key="2">
    <source>
        <dbReference type="EMBL" id="GAF77874.1"/>
    </source>
</evidence>
<reference evidence="2" key="1">
    <citation type="journal article" date="2014" name="Front. Microbiol.">
        <title>High frequency of phylogenetically diverse reductive dehalogenase-homologous genes in deep subseafloor sedimentary metagenomes.</title>
        <authorList>
            <person name="Kawai M."/>
            <person name="Futagami T."/>
            <person name="Toyoda A."/>
            <person name="Takaki Y."/>
            <person name="Nishi S."/>
            <person name="Hori S."/>
            <person name="Arai W."/>
            <person name="Tsubouchi T."/>
            <person name="Morono Y."/>
            <person name="Uchiyama I."/>
            <person name="Ito T."/>
            <person name="Fujiyama A."/>
            <person name="Inagaki F."/>
            <person name="Takami H."/>
        </authorList>
    </citation>
    <scope>NUCLEOTIDE SEQUENCE</scope>
    <source>
        <strain evidence="2">Expedition CK06-06</strain>
    </source>
</reference>
<organism evidence="2">
    <name type="scientific">marine sediment metagenome</name>
    <dbReference type="NCBI Taxonomy" id="412755"/>
    <lineage>
        <taxon>unclassified sequences</taxon>
        <taxon>metagenomes</taxon>
        <taxon>ecological metagenomes</taxon>
    </lineage>
</organism>
<evidence type="ECO:0000259" key="1">
    <source>
        <dbReference type="Pfam" id="PF13439"/>
    </source>
</evidence>
<protein>
    <recommendedName>
        <fullName evidence="1">Glycosyltransferase subfamily 4-like N-terminal domain-containing protein</fullName>
    </recommendedName>
</protein>
<gene>
    <name evidence="2" type="ORF">S01H1_03477</name>
</gene>
<comment type="caution">
    <text evidence="2">The sequence shown here is derived from an EMBL/GenBank/DDBJ whole genome shotgun (WGS) entry which is preliminary data.</text>
</comment>
<dbReference type="EMBL" id="BARS01001894">
    <property type="protein sequence ID" value="GAF77874.1"/>
    <property type="molecule type" value="Genomic_DNA"/>
</dbReference>
<dbReference type="AlphaFoldDB" id="X0SA28"/>
<dbReference type="SUPFAM" id="SSF53756">
    <property type="entry name" value="UDP-Glycosyltransferase/glycogen phosphorylase"/>
    <property type="match status" value="1"/>
</dbReference>
<dbReference type="Pfam" id="PF13439">
    <property type="entry name" value="Glyco_transf_4"/>
    <property type="match status" value="1"/>
</dbReference>
<dbReference type="InterPro" id="IPR028098">
    <property type="entry name" value="Glyco_trans_4-like_N"/>
</dbReference>
<proteinExistence type="predicted"/>
<feature type="non-terminal residue" evidence="2">
    <location>
        <position position="181"/>
    </location>
</feature>